<evidence type="ECO:0000313" key="2">
    <source>
        <dbReference type="EMBL" id="AEM38408.1"/>
    </source>
</evidence>
<feature type="region of interest" description="Disordered" evidence="1">
    <location>
        <begin position="43"/>
        <end position="62"/>
    </location>
</feature>
<keyword evidence="3" id="KW-1185">Reference proteome</keyword>
<dbReference type="AlphaFoldDB" id="G0EGN4"/>
<name>G0EGN4_PYRF1</name>
<dbReference type="EMBL" id="CP002838">
    <property type="protein sequence ID" value="AEM38408.1"/>
    <property type="molecule type" value="Genomic_DNA"/>
</dbReference>
<feature type="region of interest" description="Disordered" evidence="1">
    <location>
        <begin position="1"/>
        <end position="24"/>
    </location>
</feature>
<dbReference type="Proteomes" id="UP000001037">
    <property type="component" value="Chromosome"/>
</dbReference>
<dbReference type="STRING" id="694429.Pyrfu_0537"/>
<accession>G0EGN4</accession>
<evidence type="ECO:0000313" key="3">
    <source>
        <dbReference type="Proteomes" id="UP000001037"/>
    </source>
</evidence>
<gene>
    <name evidence="2" type="ordered locus">Pyrfu_0537</name>
</gene>
<dbReference type="HOGENOM" id="CLU_1465161_0_0_2"/>
<organism evidence="2 3">
    <name type="scientific">Pyrolobus fumarii (strain DSM 11204 / 1A)</name>
    <dbReference type="NCBI Taxonomy" id="694429"/>
    <lineage>
        <taxon>Archaea</taxon>
        <taxon>Thermoproteota</taxon>
        <taxon>Thermoprotei</taxon>
        <taxon>Desulfurococcales</taxon>
        <taxon>Pyrodictiaceae</taxon>
        <taxon>Pyrolobus</taxon>
    </lineage>
</organism>
<reference evidence="2 3" key="1">
    <citation type="journal article" date="2011" name="Stand. Genomic Sci.">
        <title>Complete genome sequence of the hyperthermophilic chemolithoautotroph Pyrolobus fumarii type strain (1A).</title>
        <authorList>
            <person name="Anderson I."/>
            <person name="Goker M."/>
            <person name="Nolan M."/>
            <person name="Lucas S."/>
            <person name="Hammon N."/>
            <person name="Deshpande S."/>
            <person name="Cheng J.F."/>
            <person name="Tapia R."/>
            <person name="Han C."/>
            <person name="Goodwin L."/>
            <person name="Pitluck S."/>
            <person name="Huntemann M."/>
            <person name="Liolios K."/>
            <person name="Ivanova N."/>
            <person name="Pagani I."/>
            <person name="Mavromatis K."/>
            <person name="Ovchinikova G."/>
            <person name="Pati A."/>
            <person name="Chen A."/>
            <person name="Palaniappan K."/>
            <person name="Land M."/>
            <person name="Hauser L."/>
            <person name="Brambilla E.M."/>
            <person name="Huber H."/>
            <person name="Yasawong M."/>
            <person name="Rohde M."/>
            <person name="Spring S."/>
            <person name="Abt B."/>
            <person name="Sikorski J."/>
            <person name="Wirth R."/>
            <person name="Detter J.C."/>
            <person name="Woyke T."/>
            <person name="Bristow J."/>
            <person name="Eisen J.A."/>
            <person name="Markowitz V."/>
            <person name="Hugenholtz P."/>
            <person name="Kyrpides N.C."/>
            <person name="Klenk H.P."/>
            <person name="Lapidus A."/>
        </authorList>
    </citation>
    <scope>NUCLEOTIDE SEQUENCE [LARGE SCALE GENOMIC DNA]</scope>
    <source>
        <strain evidence="3">DSM 11204 / 1A</strain>
    </source>
</reference>
<protein>
    <submittedName>
        <fullName evidence="2">Uncharacterized protein</fullName>
    </submittedName>
</protein>
<evidence type="ECO:0000256" key="1">
    <source>
        <dbReference type="SAM" id="MobiDB-lite"/>
    </source>
</evidence>
<dbReference type="InParanoid" id="G0EGN4"/>
<proteinExistence type="predicted"/>
<feature type="region of interest" description="Disordered" evidence="1">
    <location>
        <begin position="138"/>
        <end position="184"/>
    </location>
</feature>
<dbReference type="KEGG" id="pfm:Pyrfu_0537"/>
<sequence length="184" mass="19159">MHPPSPVRTEPGAPWFATSPSPRRPRLWPVSAPGVWLGRVAPHGSRRGRWPPAPADATPARGGCGSRGPGVCNMPLPAVAAQRPPGAWVRRGAVVCNMRVWVLGAAPAGAFNATPTGSEFGAVGQMVYRVSTPATAARGANLEDASSSRSTRRRGPRTRGEGPGEECIPAPPAPSPGGWERGWV</sequence>